<feature type="compositionally biased region" description="Pro residues" evidence="7">
    <location>
        <begin position="249"/>
        <end position="268"/>
    </location>
</feature>
<evidence type="ECO:0000256" key="5">
    <source>
        <dbReference type="ARBA" id="ARBA00022553"/>
    </source>
</evidence>
<dbReference type="CDD" id="cd11764">
    <property type="entry name" value="SH3_Eps8"/>
    <property type="match status" value="1"/>
</dbReference>
<dbReference type="InterPro" id="IPR039801">
    <property type="entry name" value="EPS8-like"/>
</dbReference>
<dbReference type="AlphaFoldDB" id="A0A9D3Q0H1"/>
<dbReference type="GO" id="GO:0035023">
    <property type="term" value="P:regulation of Rho protein signal transduction"/>
    <property type="evidence" value="ECO:0007669"/>
    <property type="project" value="TreeGrafter"/>
</dbReference>
<dbReference type="InterPro" id="IPR001452">
    <property type="entry name" value="SH3_domain"/>
</dbReference>
<accession>A0A9D3Q0H1</accession>
<dbReference type="PANTHER" id="PTHR12287:SF22">
    <property type="entry name" value="EPIDERMAL GROWTH FACTOR RECEPTOR KINASE SUBSTRATE 8-LIKE PROTEIN 3"/>
    <property type="match status" value="1"/>
</dbReference>
<dbReference type="PANTHER" id="PTHR12287">
    <property type="entry name" value="EPIDERMAL GROWTH FACTOR RECEPTOR KINASE SUBSTRATE EPS8-RELATED PROTEIN"/>
    <property type="match status" value="1"/>
</dbReference>
<keyword evidence="5" id="KW-0597">Phosphoprotein</keyword>
<feature type="compositionally biased region" description="Polar residues" evidence="7">
    <location>
        <begin position="31"/>
        <end position="40"/>
    </location>
</feature>
<feature type="region of interest" description="Disordered" evidence="7">
    <location>
        <begin position="212"/>
        <end position="268"/>
    </location>
</feature>
<evidence type="ECO:0000256" key="7">
    <source>
        <dbReference type="SAM" id="MobiDB-lite"/>
    </source>
</evidence>
<dbReference type="GO" id="GO:1900029">
    <property type="term" value="P:positive regulation of ruffle assembly"/>
    <property type="evidence" value="ECO:0007669"/>
    <property type="project" value="TreeGrafter"/>
</dbReference>
<dbReference type="SUPFAM" id="SSF50044">
    <property type="entry name" value="SH3-domain"/>
    <property type="match status" value="1"/>
</dbReference>
<feature type="compositionally biased region" description="Pro residues" evidence="7">
    <location>
        <begin position="228"/>
        <end position="239"/>
    </location>
</feature>
<evidence type="ECO:0000259" key="8">
    <source>
        <dbReference type="PROSITE" id="PS50002"/>
    </source>
</evidence>
<comment type="caution">
    <text evidence="9">The sequence shown here is derived from an EMBL/GenBank/DDBJ whole genome shotgun (WGS) entry which is preliminary data.</text>
</comment>
<dbReference type="Pfam" id="PF00018">
    <property type="entry name" value="SH3_1"/>
    <property type="match status" value="1"/>
</dbReference>
<dbReference type="Pfam" id="PF18016">
    <property type="entry name" value="SAM_3"/>
    <property type="match status" value="1"/>
</dbReference>
<dbReference type="SMART" id="SM00326">
    <property type="entry name" value="SH3"/>
    <property type="match status" value="1"/>
</dbReference>
<gene>
    <name evidence="9" type="ORF">MATL_G00109510</name>
</gene>
<keyword evidence="10" id="KW-1185">Reference proteome</keyword>
<proteinExistence type="inferred from homology"/>
<comment type="subcellular location">
    <subcellularLocation>
        <location evidence="1">Cytoplasm</location>
    </subcellularLocation>
</comment>
<feature type="region of interest" description="Disordered" evidence="7">
    <location>
        <begin position="1"/>
        <end position="41"/>
    </location>
</feature>
<sequence length="635" mass="71809">MFGNNRPYTYESSNYDGPPQSYGFPRGDPPSQRSSMNRPSGKSIYMQRKEYSESMNRQPDNFQYRVEHLFTYDLDGRELCTVDDCVGRLKSQAAKGRVWGQEMILEVQGLQLQLTDIETKEELESLALGSISQTKAVLDSCVYDSLLTITVEDHSRRASKVFLFQCEEVRAEDIKEDLDKAIKHRADMGHPYKRDQNNIRDDLENIIGQQVSGSFRQPGSPPMQLERYPPPPDHPPSPWNGPEYNERGSPPPLYMPPREQPVYTGPPPQPILEAPRPQLSVTERNVEIFNHVLNDVEFFANKVMAAAPIENNKKKKKKSKATDTEAMPPPDEFASCLQKIKYGFNLLGKLNGQINNPSAPDFVHCLFSTLGILVKHCPPNLPASVIIPLLTEPALLLLNQVVTPEEDKLWFSLGDSWNIPRSKWPDGDRLPAYVPQFYDGWQLPPPPQNPPISRSESQRFPADRGALSQPLQNSGPWSPSPPRLPSMRVIYDFMARNHQELSVMKGEIVQVLDQSRQWWKVRNSRNEEGHIPHNVLEPLEGGRPQGGPQDMHSPPTLNKMSTSEDVRAWLEYKGFSKITVNTLSMLNGALLLAMTRDELRNVCPEEGGRVFFQLQAVKSAIALASESGYDQYNGR</sequence>
<feature type="compositionally biased region" description="Polar residues" evidence="7">
    <location>
        <begin position="1"/>
        <end position="15"/>
    </location>
</feature>
<dbReference type="GO" id="GO:0031982">
    <property type="term" value="C:vesicle"/>
    <property type="evidence" value="ECO:0007669"/>
    <property type="project" value="TreeGrafter"/>
</dbReference>
<dbReference type="FunFam" id="2.30.29.30:FF:000293">
    <property type="entry name" value="EPS8 like 3"/>
    <property type="match status" value="1"/>
</dbReference>
<dbReference type="SUPFAM" id="SSF47769">
    <property type="entry name" value="SAM/Pointed domain"/>
    <property type="match status" value="1"/>
</dbReference>
<dbReference type="EMBL" id="JAFDVH010000008">
    <property type="protein sequence ID" value="KAG7472507.1"/>
    <property type="molecule type" value="Genomic_DNA"/>
</dbReference>
<dbReference type="CDD" id="cd01210">
    <property type="entry name" value="PTB_EPS8"/>
    <property type="match status" value="1"/>
</dbReference>
<evidence type="ECO:0000256" key="3">
    <source>
        <dbReference type="ARBA" id="ARBA00022443"/>
    </source>
</evidence>
<dbReference type="Proteomes" id="UP001046870">
    <property type="component" value="Chromosome 8"/>
</dbReference>
<feature type="region of interest" description="Disordered" evidence="7">
    <location>
        <begin position="311"/>
        <end position="330"/>
    </location>
</feature>
<evidence type="ECO:0000256" key="2">
    <source>
        <dbReference type="ARBA" id="ARBA00006197"/>
    </source>
</evidence>
<dbReference type="InterPro" id="IPR055093">
    <property type="entry name" value="EPS8_2nd"/>
</dbReference>
<keyword evidence="4" id="KW-0963">Cytoplasm</keyword>
<feature type="domain" description="SH3" evidence="8">
    <location>
        <begin position="482"/>
        <end position="541"/>
    </location>
</feature>
<dbReference type="GO" id="GO:0005737">
    <property type="term" value="C:cytoplasm"/>
    <property type="evidence" value="ECO:0007669"/>
    <property type="project" value="UniProtKB-SubCell"/>
</dbReference>
<keyword evidence="3 6" id="KW-0728">SH3 domain</keyword>
<dbReference type="InterPro" id="IPR013761">
    <property type="entry name" value="SAM/pointed_sf"/>
</dbReference>
<evidence type="ECO:0000313" key="10">
    <source>
        <dbReference type="Proteomes" id="UP001046870"/>
    </source>
</evidence>
<dbReference type="Pfam" id="PF22975">
    <property type="entry name" value="EPS8_2nd"/>
    <property type="match status" value="1"/>
</dbReference>
<dbReference type="Gene3D" id="2.30.30.40">
    <property type="entry name" value="SH3 Domains"/>
    <property type="match status" value="1"/>
</dbReference>
<dbReference type="Gene3D" id="2.30.29.30">
    <property type="entry name" value="Pleckstrin-homology domain (PH domain)/Phosphotyrosine-binding domain (PTB)"/>
    <property type="match status" value="1"/>
</dbReference>
<dbReference type="InterPro" id="IPR013625">
    <property type="entry name" value="PTB"/>
</dbReference>
<evidence type="ECO:0000256" key="6">
    <source>
        <dbReference type="PROSITE-ProRule" id="PRU00192"/>
    </source>
</evidence>
<evidence type="ECO:0000313" key="9">
    <source>
        <dbReference type="EMBL" id="KAG7472507.1"/>
    </source>
</evidence>
<dbReference type="InterPro" id="IPR035462">
    <property type="entry name" value="Eps8_SH3"/>
</dbReference>
<dbReference type="Gene3D" id="1.10.150.50">
    <property type="entry name" value="Transcription Factor, Ets-1"/>
    <property type="match status" value="1"/>
</dbReference>
<dbReference type="InterPro" id="IPR033928">
    <property type="entry name" value="EPS8_PTB"/>
</dbReference>
<dbReference type="GO" id="GO:0007266">
    <property type="term" value="P:Rho protein signal transduction"/>
    <property type="evidence" value="ECO:0007669"/>
    <property type="project" value="TreeGrafter"/>
</dbReference>
<organism evidence="9 10">
    <name type="scientific">Megalops atlanticus</name>
    <name type="common">Tarpon</name>
    <name type="synonym">Clupea gigantea</name>
    <dbReference type="NCBI Taxonomy" id="7932"/>
    <lineage>
        <taxon>Eukaryota</taxon>
        <taxon>Metazoa</taxon>
        <taxon>Chordata</taxon>
        <taxon>Craniata</taxon>
        <taxon>Vertebrata</taxon>
        <taxon>Euteleostomi</taxon>
        <taxon>Actinopterygii</taxon>
        <taxon>Neopterygii</taxon>
        <taxon>Teleostei</taxon>
        <taxon>Elopiformes</taxon>
        <taxon>Megalopidae</taxon>
        <taxon>Megalops</taxon>
    </lineage>
</organism>
<dbReference type="OrthoDB" id="4680325at2759"/>
<feature type="region of interest" description="Disordered" evidence="7">
    <location>
        <begin position="530"/>
        <end position="559"/>
    </location>
</feature>
<name>A0A9D3Q0H1_MEGAT</name>
<dbReference type="PROSITE" id="PS50002">
    <property type="entry name" value="SH3"/>
    <property type="match status" value="1"/>
</dbReference>
<dbReference type="Pfam" id="PF08416">
    <property type="entry name" value="PTB"/>
    <property type="match status" value="1"/>
</dbReference>
<dbReference type="InterPro" id="IPR036028">
    <property type="entry name" value="SH3-like_dom_sf"/>
</dbReference>
<dbReference type="SUPFAM" id="SSF50729">
    <property type="entry name" value="PH domain-like"/>
    <property type="match status" value="1"/>
</dbReference>
<dbReference type="GO" id="GO:0032587">
    <property type="term" value="C:ruffle membrane"/>
    <property type="evidence" value="ECO:0007669"/>
    <property type="project" value="TreeGrafter"/>
</dbReference>
<comment type="similarity">
    <text evidence="2">Belongs to the EPS8 family.</text>
</comment>
<protein>
    <recommendedName>
        <fullName evidence="8">SH3 domain-containing protein</fullName>
    </recommendedName>
</protein>
<feature type="region of interest" description="Disordered" evidence="7">
    <location>
        <begin position="444"/>
        <end position="481"/>
    </location>
</feature>
<evidence type="ECO:0000256" key="1">
    <source>
        <dbReference type="ARBA" id="ARBA00004496"/>
    </source>
</evidence>
<dbReference type="GO" id="GO:0003779">
    <property type="term" value="F:actin binding"/>
    <property type="evidence" value="ECO:0007669"/>
    <property type="project" value="TreeGrafter"/>
</dbReference>
<dbReference type="InterPro" id="IPR041418">
    <property type="entry name" value="SAM_3"/>
</dbReference>
<reference evidence="9" key="1">
    <citation type="submission" date="2021-01" db="EMBL/GenBank/DDBJ databases">
        <authorList>
            <person name="Zahm M."/>
            <person name="Roques C."/>
            <person name="Cabau C."/>
            <person name="Klopp C."/>
            <person name="Donnadieu C."/>
            <person name="Jouanno E."/>
            <person name="Lampietro C."/>
            <person name="Louis A."/>
            <person name="Herpin A."/>
            <person name="Echchiki A."/>
            <person name="Berthelot C."/>
            <person name="Parey E."/>
            <person name="Roest-Crollius H."/>
            <person name="Braasch I."/>
            <person name="Postlethwait J."/>
            <person name="Bobe J."/>
            <person name="Montfort J."/>
            <person name="Bouchez O."/>
            <person name="Begum T."/>
            <person name="Mejri S."/>
            <person name="Adams A."/>
            <person name="Chen W.-J."/>
            <person name="Guiguen Y."/>
        </authorList>
    </citation>
    <scope>NUCLEOTIDE SEQUENCE</scope>
    <source>
        <strain evidence="9">YG-15Mar2019-1</strain>
        <tissue evidence="9">Brain</tissue>
    </source>
</reference>
<evidence type="ECO:0000256" key="4">
    <source>
        <dbReference type="ARBA" id="ARBA00022490"/>
    </source>
</evidence>
<dbReference type="InterPro" id="IPR011993">
    <property type="entry name" value="PH-like_dom_sf"/>
</dbReference>